<dbReference type="RefSeq" id="XP_001804943.1">
    <property type="nucleotide sequence ID" value="XM_001804891.1"/>
</dbReference>
<evidence type="ECO:0000313" key="1">
    <source>
        <dbReference type="EMBL" id="EAT77953.1"/>
    </source>
</evidence>
<sequence>MRPTIRKAARNSGARIFAIMVISGSEAVTSSQYASPVRFEIAAGTSISAPFEGCAQPVERTSNNFEMSILIQGWGWFDEQSVAS</sequence>
<dbReference type="GeneID" id="5981869"/>
<proteinExistence type="predicted"/>
<name>Q0U0P3_PHANO</name>
<dbReference type="KEGG" id="pno:SNOG_14761"/>
<dbReference type="Proteomes" id="UP000001055">
    <property type="component" value="Unassembled WGS sequence"/>
</dbReference>
<dbReference type="EMBL" id="CH445357">
    <property type="protein sequence ID" value="EAT77953.1"/>
    <property type="molecule type" value="Genomic_DNA"/>
</dbReference>
<reference evidence="2" key="1">
    <citation type="journal article" date="2007" name="Plant Cell">
        <title>Dothideomycete-plant interactions illuminated by genome sequencing and EST analysis of the wheat pathogen Stagonospora nodorum.</title>
        <authorList>
            <person name="Hane J.K."/>
            <person name="Lowe R.G."/>
            <person name="Solomon P.S."/>
            <person name="Tan K.C."/>
            <person name="Schoch C.L."/>
            <person name="Spatafora J.W."/>
            <person name="Crous P.W."/>
            <person name="Kodira C."/>
            <person name="Birren B.W."/>
            <person name="Galagan J.E."/>
            <person name="Torriani S.F."/>
            <person name="McDonald B.A."/>
            <person name="Oliver R.P."/>
        </authorList>
    </citation>
    <scope>NUCLEOTIDE SEQUENCE [LARGE SCALE GENOMIC DNA]</scope>
    <source>
        <strain evidence="2">SN15 / ATCC MYA-4574 / FGSC 10173</strain>
    </source>
</reference>
<evidence type="ECO:0000313" key="2">
    <source>
        <dbReference type="Proteomes" id="UP000001055"/>
    </source>
</evidence>
<protein>
    <submittedName>
        <fullName evidence="1">Uncharacterized protein</fullName>
    </submittedName>
</protein>
<organism evidence="1 2">
    <name type="scientific">Phaeosphaeria nodorum (strain SN15 / ATCC MYA-4574 / FGSC 10173)</name>
    <name type="common">Glume blotch fungus</name>
    <name type="synonym">Parastagonospora nodorum</name>
    <dbReference type="NCBI Taxonomy" id="321614"/>
    <lineage>
        <taxon>Eukaryota</taxon>
        <taxon>Fungi</taxon>
        <taxon>Dikarya</taxon>
        <taxon>Ascomycota</taxon>
        <taxon>Pezizomycotina</taxon>
        <taxon>Dothideomycetes</taxon>
        <taxon>Pleosporomycetidae</taxon>
        <taxon>Pleosporales</taxon>
        <taxon>Pleosporineae</taxon>
        <taxon>Phaeosphaeriaceae</taxon>
        <taxon>Parastagonospora</taxon>
    </lineage>
</organism>
<gene>
    <name evidence="1" type="ORF">SNOG_14761</name>
</gene>
<dbReference type="InParanoid" id="Q0U0P3"/>
<accession>Q0U0P3</accession>
<dbReference type="AlphaFoldDB" id="Q0U0P3"/>